<accession>A0A2H0V398</accession>
<organism evidence="5 6">
    <name type="scientific">Candidatus Falkowbacteria bacterium CG10_big_fil_rev_8_21_14_0_10_43_10</name>
    <dbReference type="NCBI Taxonomy" id="1974567"/>
    <lineage>
        <taxon>Bacteria</taxon>
        <taxon>Candidatus Falkowiibacteriota</taxon>
    </lineage>
</organism>
<evidence type="ECO:0000259" key="4">
    <source>
        <dbReference type="PROSITE" id="PS50886"/>
    </source>
</evidence>
<dbReference type="AlphaFoldDB" id="A0A2H0V398"/>
<dbReference type="Pfam" id="PF01588">
    <property type="entry name" value="tRNA_bind"/>
    <property type="match status" value="1"/>
</dbReference>
<protein>
    <submittedName>
        <fullName evidence="5">Phenylalanine--tRNA ligase subunit beta</fullName>
    </submittedName>
</protein>
<keyword evidence="1 3" id="KW-0820">tRNA-binding</keyword>
<evidence type="ECO:0000313" key="5">
    <source>
        <dbReference type="EMBL" id="PIR92899.1"/>
    </source>
</evidence>
<dbReference type="GO" id="GO:0000049">
    <property type="term" value="F:tRNA binding"/>
    <property type="evidence" value="ECO:0007669"/>
    <property type="project" value="UniProtKB-UniRule"/>
</dbReference>
<dbReference type="Proteomes" id="UP000228626">
    <property type="component" value="Unassembled WGS sequence"/>
</dbReference>
<dbReference type="PROSITE" id="PS50886">
    <property type="entry name" value="TRBD"/>
    <property type="match status" value="1"/>
</dbReference>
<dbReference type="InterPro" id="IPR002547">
    <property type="entry name" value="tRNA-bd_dom"/>
</dbReference>
<proteinExistence type="predicted"/>
<dbReference type="Gene3D" id="3.30.56.10">
    <property type="match status" value="1"/>
</dbReference>
<feature type="non-terminal residue" evidence="5">
    <location>
        <position position="110"/>
    </location>
</feature>
<evidence type="ECO:0000256" key="1">
    <source>
        <dbReference type="ARBA" id="ARBA00022555"/>
    </source>
</evidence>
<dbReference type="SUPFAM" id="SSF50249">
    <property type="entry name" value="Nucleic acid-binding proteins"/>
    <property type="match status" value="1"/>
</dbReference>
<evidence type="ECO:0000256" key="3">
    <source>
        <dbReference type="PROSITE-ProRule" id="PRU00209"/>
    </source>
</evidence>
<name>A0A2H0V398_9BACT</name>
<dbReference type="GO" id="GO:0016874">
    <property type="term" value="F:ligase activity"/>
    <property type="evidence" value="ECO:0007669"/>
    <property type="project" value="UniProtKB-KW"/>
</dbReference>
<evidence type="ECO:0000256" key="2">
    <source>
        <dbReference type="ARBA" id="ARBA00022884"/>
    </source>
</evidence>
<dbReference type="Gene3D" id="2.40.50.140">
    <property type="entry name" value="Nucleic acid-binding proteins"/>
    <property type="match status" value="1"/>
</dbReference>
<evidence type="ECO:0000313" key="6">
    <source>
        <dbReference type="Proteomes" id="UP000228626"/>
    </source>
</evidence>
<dbReference type="EMBL" id="PFAR01000045">
    <property type="protein sequence ID" value="PIR92899.1"/>
    <property type="molecule type" value="Genomic_DNA"/>
</dbReference>
<reference evidence="6" key="1">
    <citation type="submission" date="2017-09" db="EMBL/GenBank/DDBJ databases">
        <title>Depth-based differentiation of microbial function through sediment-hosted aquifers and enrichment of novel symbionts in the deep terrestrial subsurface.</title>
        <authorList>
            <person name="Probst A.J."/>
            <person name="Ladd B."/>
            <person name="Jarett J.K."/>
            <person name="Geller-Mcgrath D.E."/>
            <person name="Sieber C.M.K."/>
            <person name="Emerson J.B."/>
            <person name="Anantharaman K."/>
            <person name="Thomas B.C."/>
            <person name="Malmstrom R."/>
            <person name="Stieglmeier M."/>
            <person name="Klingl A."/>
            <person name="Woyke T."/>
            <person name="Ryan C.M."/>
            <person name="Banfield J.F."/>
        </authorList>
    </citation>
    <scope>NUCLEOTIDE SEQUENCE [LARGE SCALE GENOMIC DNA]</scope>
</reference>
<keyword evidence="2 3" id="KW-0694">RNA-binding</keyword>
<feature type="domain" description="TRNA-binding" evidence="4">
    <location>
        <begin position="41"/>
        <end position="110"/>
    </location>
</feature>
<gene>
    <name evidence="5" type="ORF">COT99_03835</name>
</gene>
<sequence>MQLSLNWLKDFVNIPKNITPEKLGELLTLHTVEVESIKKLGENLGNIVVGKILKLEPHPNADKLKLAIVDIGQEKLKVVCGGSNLYEGMLVAFAKVGAKIKWHGQGELVE</sequence>
<keyword evidence="5" id="KW-0436">Ligase</keyword>
<comment type="caution">
    <text evidence="5">The sequence shown here is derived from an EMBL/GenBank/DDBJ whole genome shotgun (WGS) entry which is preliminary data.</text>
</comment>
<dbReference type="InterPro" id="IPR012340">
    <property type="entry name" value="NA-bd_OB-fold"/>
</dbReference>